<dbReference type="AlphaFoldDB" id="A0A4R2PBK7"/>
<name>A0A4R2PBK7_RHOSA</name>
<feature type="compositionally biased region" description="Polar residues" evidence="1">
    <location>
        <begin position="1"/>
        <end position="11"/>
    </location>
</feature>
<feature type="compositionally biased region" description="Basic and acidic residues" evidence="1">
    <location>
        <begin position="39"/>
        <end position="53"/>
    </location>
</feature>
<evidence type="ECO:0000256" key="1">
    <source>
        <dbReference type="SAM" id="MobiDB-lite"/>
    </source>
</evidence>
<evidence type="ECO:0000313" key="3">
    <source>
        <dbReference type="Proteomes" id="UP000295399"/>
    </source>
</evidence>
<keyword evidence="3" id="KW-1185">Reference proteome</keyword>
<accession>A0A4R2PBK7</accession>
<proteinExistence type="predicted"/>
<reference evidence="2 3" key="1">
    <citation type="submission" date="2019-03" db="EMBL/GenBank/DDBJ databases">
        <title>Genomic Encyclopedia of Type Strains, Phase IV (KMG-IV): sequencing the most valuable type-strain genomes for metagenomic binning, comparative biology and taxonomic classification.</title>
        <authorList>
            <person name="Goeker M."/>
        </authorList>
    </citation>
    <scope>NUCLEOTIDE SEQUENCE [LARGE SCALE GENOMIC DNA]</scope>
    <source>
        <strain evidence="2 3">DSM 2132</strain>
    </source>
</reference>
<dbReference type="InParanoid" id="A0A4R2PBK7"/>
<comment type="caution">
    <text evidence="2">The sequence shown here is derived from an EMBL/GenBank/DDBJ whole genome shotgun (WGS) entry which is preliminary data.</text>
</comment>
<protein>
    <submittedName>
        <fullName evidence="2">Uncharacterized protein</fullName>
    </submittedName>
</protein>
<gene>
    <name evidence="2" type="ORF">EV659_1095</name>
</gene>
<dbReference type="EMBL" id="SLXO01000009">
    <property type="protein sequence ID" value="TCP32513.1"/>
    <property type="molecule type" value="Genomic_DNA"/>
</dbReference>
<feature type="region of interest" description="Disordered" evidence="1">
    <location>
        <begin position="1"/>
        <end position="53"/>
    </location>
</feature>
<feature type="compositionally biased region" description="Polar residues" evidence="1">
    <location>
        <begin position="22"/>
        <end position="34"/>
    </location>
</feature>
<evidence type="ECO:0000313" key="2">
    <source>
        <dbReference type="EMBL" id="TCP32513.1"/>
    </source>
</evidence>
<dbReference type="RefSeq" id="WP_132709004.1">
    <property type="nucleotide sequence ID" value="NZ_JACIGF010000009.1"/>
</dbReference>
<sequence>MPSINPNSNLLSALGTLFGGPSQRTGQVPGQSPGQPDDGAAKARGDTQDPRRQAMIDEFRARQAQRRSSANPLSSNAELRAASDRVRALGGDMAGVGGRALALGAGGIMARQPLGQVVDIFV</sequence>
<dbReference type="Proteomes" id="UP000295399">
    <property type="component" value="Unassembled WGS sequence"/>
</dbReference>
<organism evidence="2 3">
    <name type="scientific">Rhodothalassium salexigens DSM 2132</name>
    <dbReference type="NCBI Taxonomy" id="1188247"/>
    <lineage>
        <taxon>Bacteria</taxon>
        <taxon>Pseudomonadati</taxon>
        <taxon>Pseudomonadota</taxon>
        <taxon>Alphaproteobacteria</taxon>
        <taxon>Rhodothalassiales</taxon>
        <taxon>Rhodothalassiaceae</taxon>
        <taxon>Rhodothalassium</taxon>
    </lineage>
</organism>